<proteinExistence type="predicted"/>
<organism evidence="1 2">
    <name type="scientific">Papaver somniferum</name>
    <name type="common">Opium poppy</name>
    <dbReference type="NCBI Taxonomy" id="3469"/>
    <lineage>
        <taxon>Eukaryota</taxon>
        <taxon>Viridiplantae</taxon>
        <taxon>Streptophyta</taxon>
        <taxon>Embryophyta</taxon>
        <taxon>Tracheophyta</taxon>
        <taxon>Spermatophyta</taxon>
        <taxon>Magnoliopsida</taxon>
        <taxon>Ranunculales</taxon>
        <taxon>Papaveraceae</taxon>
        <taxon>Papaveroideae</taxon>
        <taxon>Papaver</taxon>
    </lineage>
</organism>
<dbReference type="AlphaFoldDB" id="A0A4Y7K923"/>
<dbReference type="Proteomes" id="UP000316621">
    <property type="component" value="Chromosome 7"/>
</dbReference>
<keyword evidence="2" id="KW-1185">Reference proteome</keyword>
<protein>
    <submittedName>
        <fullName evidence="1">Uncharacterized protein</fullName>
    </submittedName>
</protein>
<sequence length="96" mass="11235">MKRKIITDSLSYVFRYLKRLLYQKIIIKKLVIISCTLLQKSRVNNSHDPASSFVQTTEDPSDSRCVPSIFICKTRFRYHPDAFVFLMFGALVEKDN</sequence>
<evidence type="ECO:0000313" key="2">
    <source>
        <dbReference type="Proteomes" id="UP000316621"/>
    </source>
</evidence>
<reference evidence="1 2" key="1">
    <citation type="journal article" date="2018" name="Science">
        <title>The opium poppy genome and morphinan production.</title>
        <authorList>
            <person name="Guo L."/>
            <person name="Winzer T."/>
            <person name="Yang X."/>
            <person name="Li Y."/>
            <person name="Ning Z."/>
            <person name="He Z."/>
            <person name="Teodor R."/>
            <person name="Lu Y."/>
            <person name="Bowser T.A."/>
            <person name="Graham I.A."/>
            <person name="Ye K."/>
        </authorList>
    </citation>
    <scope>NUCLEOTIDE SEQUENCE [LARGE SCALE GENOMIC DNA]</scope>
    <source>
        <strain evidence="2">cv. HN1</strain>
        <tissue evidence="1">Leaves</tissue>
    </source>
</reference>
<evidence type="ECO:0000313" key="1">
    <source>
        <dbReference type="EMBL" id="RZC69843.1"/>
    </source>
</evidence>
<dbReference type="EMBL" id="CM010721">
    <property type="protein sequence ID" value="RZC69843.1"/>
    <property type="molecule type" value="Genomic_DNA"/>
</dbReference>
<accession>A0A4Y7K923</accession>
<dbReference type="Gramene" id="RZC69843">
    <property type="protein sequence ID" value="RZC69843"/>
    <property type="gene ID" value="C5167_032965"/>
</dbReference>
<name>A0A4Y7K923_PAPSO</name>
<gene>
    <name evidence="1" type="ORF">C5167_032965</name>
</gene>